<comment type="caution">
    <text evidence="1">The sequence shown here is derived from an EMBL/GenBank/DDBJ whole genome shotgun (WGS) entry which is preliminary data.</text>
</comment>
<gene>
    <name evidence="1" type="ORF">BCR43DRAFT_490360</name>
</gene>
<accession>A0A1X2HFT4</accession>
<organism evidence="1 2">
    <name type="scientific">Syncephalastrum racemosum</name>
    <name type="common">Filamentous fungus</name>
    <dbReference type="NCBI Taxonomy" id="13706"/>
    <lineage>
        <taxon>Eukaryota</taxon>
        <taxon>Fungi</taxon>
        <taxon>Fungi incertae sedis</taxon>
        <taxon>Mucoromycota</taxon>
        <taxon>Mucoromycotina</taxon>
        <taxon>Mucoromycetes</taxon>
        <taxon>Mucorales</taxon>
        <taxon>Syncephalastraceae</taxon>
        <taxon>Syncephalastrum</taxon>
    </lineage>
</organism>
<sequence length="165" mass="18447">MSKLILDDKRVNNIIVNQIIGKGLRPFGSLYRLFLFLSLLGQHAVDQYVSRPTEWMNFSKSDVLYTASSKRHGDPLPPVLVEVQYTANMAFYRRLIGYGLSVTKRHSASPVVLVIVIHNTTKDLGDLFAISKKQPYLLSCPVTVGQAHAMCSTRLLSPFTPNTLP</sequence>
<reference evidence="1 2" key="1">
    <citation type="submission" date="2016-07" db="EMBL/GenBank/DDBJ databases">
        <title>Pervasive Adenine N6-methylation of Active Genes in Fungi.</title>
        <authorList>
            <consortium name="DOE Joint Genome Institute"/>
            <person name="Mondo S.J."/>
            <person name="Dannebaum R.O."/>
            <person name="Kuo R.C."/>
            <person name="Labutti K."/>
            <person name="Haridas S."/>
            <person name="Kuo A."/>
            <person name="Salamov A."/>
            <person name="Ahrendt S.R."/>
            <person name="Lipzen A."/>
            <person name="Sullivan W."/>
            <person name="Andreopoulos W.B."/>
            <person name="Clum A."/>
            <person name="Lindquist E."/>
            <person name="Daum C."/>
            <person name="Ramamoorthy G.K."/>
            <person name="Gryganskyi A."/>
            <person name="Culley D."/>
            <person name="Magnuson J.K."/>
            <person name="James T.Y."/>
            <person name="O'Malley M.A."/>
            <person name="Stajich J.E."/>
            <person name="Spatafora J.W."/>
            <person name="Visel A."/>
            <person name="Grigoriev I.V."/>
        </authorList>
    </citation>
    <scope>NUCLEOTIDE SEQUENCE [LARGE SCALE GENOMIC DNA]</scope>
    <source>
        <strain evidence="1 2">NRRL 2496</strain>
    </source>
</reference>
<dbReference type="STRING" id="13706.A0A1X2HFT4"/>
<dbReference type="EMBL" id="MCGN01000004">
    <property type="protein sequence ID" value="ORY97788.1"/>
    <property type="molecule type" value="Genomic_DNA"/>
</dbReference>
<evidence type="ECO:0000313" key="2">
    <source>
        <dbReference type="Proteomes" id="UP000242180"/>
    </source>
</evidence>
<dbReference type="InParanoid" id="A0A1X2HFT4"/>
<proteinExistence type="predicted"/>
<protein>
    <submittedName>
        <fullName evidence="1">Uncharacterized protein</fullName>
    </submittedName>
</protein>
<dbReference type="Proteomes" id="UP000242180">
    <property type="component" value="Unassembled WGS sequence"/>
</dbReference>
<dbReference type="OrthoDB" id="2281119at2759"/>
<evidence type="ECO:0000313" key="1">
    <source>
        <dbReference type="EMBL" id="ORY97788.1"/>
    </source>
</evidence>
<name>A0A1X2HFT4_SYNRA</name>
<dbReference type="AlphaFoldDB" id="A0A1X2HFT4"/>
<keyword evidence="2" id="KW-1185">Reference proteome</keyword>